<dbReference type="AlphaFoldDB" id="A0A9W6HN98"/>
<keyword evidence="1" id="KW-0812">Transmembrane</keyword>
<proteinExistence type="predicted"/>
<feature type="transmembrane region" description="Helical" evidence="1">
    <location>
        <begin position="85"/>
        <end position="101"/>
    </location>
</feature>
<gene>
    <name evidence="2" type="ORF">GCM10017591_24730</name>
</gene>
<keyword evidence="1" id="KW-0472">Membrane</keyword>
<evidence type="ECO:0000256" key="1">
    <source>
        <dbReference type="SAM" id="Phobius"/>
    </source>
</evidence>
<keyword evidence="1" id="KW-1133">Transmembrane helix</keyword>
<comment type="caution">
    <text evidence="2">The sequence shown here is derived from an EMBL/GenBank/DDBJ whole genome shotgun (WGS) entry which is preliminary data.</text>
</comment>
<feature type="transmembrane region" description="Helical" evidence="1">
    <location>
        <begin position="107"/>
        <end position="127"/>
    </location>
</feature>
<feature type="transmembrane region" description="Helical" evidence="1">
    <location>
        <begin position="53"/>
        <end position="73"/>
    </location>
</feature>
<protein>
    <submittedName>
        <fullName evidence="2">Uncharacterized protein</fullName>
    </submittedName>
</protein>
<sequence length="140" mass="15288">MTLIANHTEQTRSTFRSVARLWWLCAAVSVLALVAAAILAIVDPAEVNWVVWLRGSVVAVASVIFVFVTKAAARGSYRAYTRMRWISILAPVGIVLILVAPDTGYPIWMKVEQGVVGITIAAVAVLLNRPSTRRAFPKSR</sequence>
<dbReference type="EMBL" id="BSER01000010">
    <property type="protein sequence ID" value="GLJ96410.1"/>
    <property type="molecule type" value="Genomic_DNA"/>
</dbReference>
<dbReference type="Proteomes" id="UP001142291">
    <property type="component" value="Unassembled WGS sequence"/>
</dbReference>
<keyword evidence="3" id="KW-1185">Reference proteome</keyword>
<name>A0A9W6HN98_9MICO</name>
<organism evidence="2 3">
    <name type="scientific">Microbacterium dextranolyticum</name>
    <dbReference type="NCBI Taxonomy" id="36806"/>
    <lineage>
        <taxon>Bacteria</taxon>
        <taxon>Bacillati</taxon>
        <taxon>Actinomycetota</taxon>
        <taxon>Actinomycetes</taxon>
        <taxon>Micrococcales</taxon>
        <taxon>Microbacteriaceae</taxon>
        <taxon>Microbacterium</taxon>
    </lineage>
</organism>
<reference evidence="2" key="2">
    <citation type="submission" date="2023-01" db="EMBL/GenBank/DDBJ databases">
        <authorList>
            <person name="Sun Q."/>
            <person name="Evtushenko L."/>
        </authorList>
    </citation>
    <scope>NUCLEOTIDE SEQUENCE</scope>
    <source>
        <strain evidence="2">VKM Ac-1940</strain>
    </source>
</reference>
<reference evidence="2" key="1">
    <citation type="journal article" date="2014" name="Int. J. Syst. Evol. Microbiol.">
        <title>Complete genome sequence of Corynebacterium casei LMG S-19264T (=DSM 44701T), isolated from a smear-ripened cheese.</title>
        <authorList>
            <consortium name="US DOE Joint Genome Institute (JGI-PGF)"/>
            <person name="Walter F."/>
            <person name="Albersmeier A."/>
            <person name="Kalinowski J."/>
            <person name="Ruckert C."/>
        </authorList>
    </citation>
    <scope>NUCLEOTIDE SEQUENCE</scope>
    <source>
        <strain evidence="2">VKM Ac-1940</strain>
    </source>
</reference>
<dbReference type="RefSeq" id="WP_204963250.1">
    <property type="nucleotide sequence ID" value="NZ_BAAAUR010000017.1"/>
</dbReference>
<evidence type="ECO:0000313" key="3">
    <source>
        <dbReference type="Proteomes" id="UP001142291"/>
    </source>
</evidence>
<accession>A0A9W6HN98</accession>
<evidence type="ECO:0000313" key="2">
    <source>
        <dbReference type="EMBL" id="GLJ96410.1"/>
    </source>
</evidence>
<feature type="transmembrane region" description="Helical" evidence="1">
    <location>
        <begin position="21"/>
        <end position="41"/>
    </location>
</feature>